<organism evidence="1 2">
    <name type="scientific">Persea americana</name>
    <name type="common">Avocado</name>
    <dbReference type="NCBI Taxonomy" id="3435"/>
    <lineage>
        <taxon>Eukaryota</taxon>
        <taxon>Viridiplantae</taxon>
        <taxon>Streptophyta</taxon>
        <taxon>Embryophyta</taxon>
        <taxon>Tracheophyta</taxon>
        <taxon>Spermatophyta</taxon>
        <taxon>Magnoliopsida</taxon>
        <taxon>Magnoliidae</taxon>
        <taxon>Laurales</taxon>
        <taxon>Lauraceae</taxon>
        <taxon>Persea</taxon>
    </lineage>
</organism>
<dbReference type="EMBL" id="CM056811">
    <property type="protein sequence ID" value="KAJ8635597.1"/>
    <property type="molecule type" value="Genomic_DNA"/>
</dbReference>
<evidence type="ECO:0000313" key="2">
    <source>
        <dbReference type="Proteomes" id="UP001234297"/>
    </source>
</evidence>
<protein>
    <submittedName>
        <fullName evidence="1">Uncharacterized protein</fullName>
    </submittedName>
</protein>
<keyword evidence="2" id="KW-1185">Reference proteome</keyword>
<proteinExistence type="predicted"/>
<accession>A0ACC2LR94</accession>
<reference evidence="1 2" key="1">
    <citation type="journal article" date="2022" name="Hortic Res">
        <title>A haplotype resolved chromosomal level avocado genome allows analysis of novel avocado genes.</title>
        <authorList>
            <person name="Nath O."/>
            <person name="Fletcher S.J."/>
            <person name="Hayward A."/>
            <person name="Shaw L.M."/>
            <person name="Masouleh A.K."/>
            <person name="Furtado A."/>
            <person name="Henry R.J."/>
            <person name="Mitter N."/>
        </authorList>
    </citation>
    <scope>NUCLEOTIDE SEQUENCE [LARGE SCALE GENOMIC DNA]</scope>
    <source>
        <strain evidence="2">cv. Hass</strain>
    </source>
</reference>
<dbReference type="Proteomes" id="UP001234297">
    <property type="component" value="Chromosome 3"/>
</dbReference>
<comment type="caution">
    <text evidence="1">The sequence shown here is derived from an EMBL/GenBank/DDBJ whole genome shotgun (WGS) entry which is preliminary data.</text>
</comment>
<name>A0ACC2LR94_PERAE</name>
<sequence length="142" mass="15862">MNEEEEVQITENPLNQRDSIEDENTDLTATLLKRYVTIVGDGKDGSACKWICNFGCKVDPYTGTYSRIRAHLIGLLPGQKSQGVAICSKISKDERKKLKKEEEEAKKRFGGGTRKRPIPTIPIVPPVSKLAKVEKGKKNIYS</sequence>
<gene>
    <name evidence="1" type="ORF">MRB53_009864</name>
</gene>
<evidence type="ECO:0000313" key="1">
    <source>
        <dbReference type="EMBL" id="KAJ8635597.1"/>
    </source>
</evidence>